<dbReference type="InterPro" id="IPR002508">
    <property type="entry name" value="MurNAc-LAA_cat"/>
</dbReference>
<dbReference type="CDD" id="cd02696">
    <property type="entry name" value="MurNAc-LAA"/>
    <property type="match status" value="1"/>
</dbReference>
<dbReference type="InterPro" id="IPR050695">
    <property type="entry name" value="N-acetylmuramoyl_amidase_3"/>
</dbReference>
<organism evidence="3 4">
    <name type="scientific">Candidatus Erysipelatoclostridium merdavium</name>
    <dbReference type="NCBI Taxonomy" id="2838566"/>
    <lineage>
        <taxon>Bacteria</taxon>
        <taxon>Bacillati</taxon>
        <taxon>Bacillota</taxon>
        <taxon>Erysipelotrichia</taxon>
        <taxon>Erysipelotrichales</taxon>
        <taxon>Erysipelotrichales incertae sedis</taxon>
    </lineage>
</organism>
<keyword evidence="1 3" id="KW-0378">Hydrolase</keyword>
<dbReference type="Pfam" id="PF01520">
    <property type="entry name" value="Amidase_3"/>
    <property type="match status" value="1"/>
</dbReference>
<dbReference type="GO" id="GO:0008745">
    <property type="term" value="F:N-acetylmuramoyl-L-alanine amidase activity"/>
    <property type="evidence" value="ECO:0007669"/>
    <property type="project" value="UniProtKB-EC"/>
</dbReference>
<evidence type="ECO:0000256" key="1">
    <source>
        <dbReference type="ARBA" id="ARBA00022801"/>
    </source>
</evidence>
<dbReference type="Proteomes" id="UP000886724">
    <property type="component" value="Unassembled WGS sequence"/>
</dbReference>
<dbReference type="SUPFAM" id="SSF53187">
    <property type="entry name" value="Zn-dependent exopeptidases"/>
    <property type="match status" value="1"/>
</dbReference>
<dbReference type="GO" id="GO:0009253">
    <property type="term" value="P:peptidoglycan catabolic process"/>
    <property type="evidence" value="ECO:0007669"/>
    <property type="project" value="InterPro"/>
</dbReference>
<dbReference type="EMBL" id="DXET01000052">
    <property type="protein sequence ID" value="HIX80735.1"/>
    <property type="molecule type" value="Genomic_DNA"/>
</dbReference>
<dbReference type="SMART" id="SM00646">
    <property type="entry name" value="Ami_3"/>
    <property type="match status" value="1"/>
</dbReference>
<name>A0A9D1XML5_9FIRM</name>
<proteinExistence type="predicted"/>
<dbReference type="PANTHER" id="PTHR30404">
    <property type="entry name" value="N-ACETYLMURAMOYL-L-ALANINE AMIDASE"/>
    <property type="match status" value="1"/>
</dbReference>
<reference evidence="3" key="1">
    <citation type="journal article" date="2021" name="PeerJ">
        <title>Extensive microbial diversity within the chicken gut microbiome revealed by metagenomics and culture.</title>
        <authorList>
            <person name="Gilroy R."/>
            <person name="Ravi A."/>
            <person name="Getino M."/>
            <person name="Pursley I."/>
            <person name="Horton D.L."/>
            <person name="Alikhan N.F."/>
            <person name="Baker D."/>
            <person name="Gharbi K."/>
            <person name="Hall N."/>
            <person name="Watson M."/>
            <person name="Adriaenssens E.M."/>
            <person name="Foster-Nyarko E."/>
            <person name="Jarju S."/>
            <person name="Secka A."/>
            <person name="Antonio M."/>
            <person name="Oren A."/>
            <person name="Chaudhuri R.R."/>
            <person name="La Ragione R."/>
            <person name="Hildebrand F."/>
            <person name="Pallen M.J."/>
        </authorList>
    </citation>
    <scope>NUCLEOTIDE SEQUENCE</scope>
    <source>
        <strain evidence="3">ChiGjej1B1-14440</strain>
    </source>
</reference>
<dbReference type="GO" id="GO:0030288">
    <property type="term" value="C:outer membrane-bounded periplasmic space"/>
    <property type="evidence" value="ECO:0007669"/>
    <property type="project" value="TreeGrafter"/>
</dbReference>
<dbReference type="PANTHER" id="PTHR30404:SF0">
    <property type="entry name" value="N-ACETYLMURAMOYL-L-ALANINE AMIDASE AMIC"/>
    <property type="match status" value="1"/>
</dbReference>
<dbReference type="EC" id="3.5.1.28" evidence="3"/>
<dbReference type="AlphaFoldDB" id="A0A9D1XML5"/>
<dbReference type="PROSITE" id="PS51257">
    <property type="entry name" value="PROKAR_LIPOPROTEIN"/>
    <property type="match status" value="1"/>
</dbReference>
<reference evidence="3" key="2">
    <citation type="submission" date="2021-04" db="EMBL/GenBank/DDBJ databases">
        <authorList>
            <person name="Gilroy R."/>
        </authorList>
    </citation>
    <scope>NUCLEOTIDE SEQUENCE</scope>
    <source>
        <strain evidence="3">ChiGjej1B1-14440</strain>
    </source>
</reference>
<evidence type="ECO:0000259" key="2">
    <source>
        <dbReference type="SMART" id="SM00646"/>
    </source>
</evidence>
<comment type="caution">
    <text evidence="3">The sequence shown here is derived from an EMBL/GenBank/DDBJ whole genome shotgun (WGS) entry which is preliminary data.</text>
</comment>
<evidence type="ECO:0000313" key="4">
    <source>
        <dbReference type="Proteomes" id="UP000886724"/>
    </source>
</evidence>
<gene>
    <name evidence="3" type="ORF">H9980_02040</name>
</gene>
<feature type="domain" description="MurNAc-LAA" evidence="2">
    <location>
        <begin position="144"/>
        <end position="263"/>
    </location>
</feature>
<evidence type="ECO:0000313" key="3">
    <source>
        <dbReference type="EMBL" id="HIX80735.1"/>
    </source>
</evidence>
<dbReference type="Gene3D" id="3.40.630.40">
    <property type="entry name" value="Zn-dependent exopeptidases"/>
    <property type="match status" value="1"/>
</dbReference>
<sequence>MKKILSVLLIMFIITGCQQGNSSKQVKSKVRQQEANGIAMQEGKAQITSSTGVELPVVGDNKLIVIDAGHQRYGNSSKEPIGPGASTTKAKVTTGATGVSTGKLESEINLEVAFKLQEKLEASGYKVIMVRTSQDVDISNSERAAVANENNAAAFIRLHCNSDDSSSVTGTLTMAPSTSNPYCSDIATASQSLSKSVVDQICNLTGSKNRGTIITDTMSGINWCQVPVTIVEMGFLSNPDEESKLIDSSYQDKIVDGIVLGINDFLS</sequence>
<accession>A0A9D1XML5</accession>
<protein>
    <submittedName>
        <fullName evidence="3">N-acetylmuramoyl-L-alanine amidase</fullName>
        <ecNumber evidence="3">3.5.1.28</ecNumber>
    </submittedName>
</protein>